<evidence type="ECO:0000313" key="4">
    <source>
        <dbReference type="Proteomes" id="UP000639516"/>
    </source>
</evidence>
<evidence type="ECO:0000256" key="2">
    <source>
        <dbReference type="SAM" id="MobiDB-lite"/>
    </source>
</evidence>
<sequence length="162" mass="17765">MTHPLLNALAQARRRDAPVFVRWCELNNVAPCPAMPSSVARFVAECASLGRDRLWSALQEISRMHTLLGLADPTLGGPAADAISAIAGVAPPRSWPREFKQRFRALPYDIQVYLAAHETRRERALRRAQNEAASASRKLAALETQLKDGATHGDEATARDEA</sequence>
<evidence type="ECO:0000256" key="1">
    <source>
        <dbReference type="ARBA" id="ARBA00023125"/>
    </source>
</evidence>
<accession>A0ABR7U9P9</accession>
<organism evidence="3 4">
    <name type="scientific">Bradyrhizobium campsiandrae</name>
    <dbReference type="NCBI Taxonomy" id="1729892"/>
    <lineage>
        <taxon>Bacteria</taxon>
        <taxon>Pseudomonadati</taxon>
        <taxon>Pseudomonadota</taxon>
        <taxon>Alphaproteobacteria</taxon>
        <taxon>Hyphomicrobiales</taxon>
        <taxon>Nitrobacteraceae</taxon>
        <taxon>Bradyrhizobium</taxon>
    </lineage>
</organism>
<proteinExistence type="predicted"/>
<gene>
    <name evidence="3" type="ORF">HA482_18300</name>
</gene>
<dbReference type="InterPro" id="IPR010998">
    <property type="entry name" value="Integrase_recombinase_N"/>
</dbReference>
<dbReference type="Proteomes" id="UP000639516">
    <property type="component" value="Unassembled WGS sequence"/>
</dbReference>
<protein>
    <submittedName>
        <fullName evidence="3">Uncharacterized protein</fullName>
    </submittedName>
</protein>
<evidence type="ECO:0000313" key="3">
    <source>
        <dbReference type="EMBL" id="MBC9980157.1"/>
    </source>
</evidence>
<feature type="region of interest" description="Disordered" evidence="2">
    <location>
        <begin position="125"/>
        <end position="162"/>
    </location>
</feature>
<reference evidence="3 4" key="1">
    <citation type="journal article" date="2020" name="Arch. Microbiol.">
        <title>Bradyrhizobium campsiandrae sp. nov., a nitrogen-fixing bacterial strain isolated from a native leguminous tree from the Amazon adapted to flooded conditions.</title>
        <authorList>
            <person name="Cabral Michel D."/>
            <person name="Martins da Costa E."/>
            <person name="Azarias Guimaraes A."/>
            <person name="Soares de Carvalho T."/>
            <person name="Santos de Castro Caputo P."/>
            <person name="Willems A."/>
            <person name="de Souza Moreira F.M."/>
        </authorList>
    </citation>
    <scope>NUCLEOTIDE SEQUENCE [LARGE SCALE GENOMIC DNA]</scope>
    <source>
        <strain evidence="4">INPA 384B</strain>
    </source>
</reference>
<dbReference type="SUPFAM" id="SSF47823">
    <property type="entry name" value="lambda integrase-like, N-terminal domain"/>
    <property type="match status" value="1"/>
</dbReference>
<keyword evidence="4" id="KW-1185">Reference proteome</keyword>
<comment type="caution">
    <text evidence="3">The sequence shown here is derived from an EMBL/GenBank/DDBJ whole genome shotgun (WGS) entry which is preliminary data.</text>
</comment>
<dbReference type="Gene3D" id="1.10.150.130">
    <property type="match status" value="1"/>
</dbReference>
<dbReference type="EMBL" id="JAATTO010000024">
    <property type="protein sequence ID" value="MBC9980157.1"/>
    <property type="molecule type" value="Genomic_DNA"/>
</dbReference>
<feature type="compositionally biased region" description="Basic and acidic residues" evidence="2">
    <location>
        <begin position="145"/>
        <end position="162"/>
    </location>
</feature>
<dbReference type="RefSeq" id="WP_188096337.1">
    <property type="nucleotide sequence ID" value="NZ_JAANIH010000003.1"/>
</dbReference>
<name>A0ABR7U9P9_9BRAD</name>
<keyword evidence="1" id="KW-0238">DNA-binding</keyword>